<dbReference type="SUPFAM" id="SSF58104">
    <property type="entry name" value="Methyl-accepting chemotaxis protein (MCP) signaling domain"/>
    <property type="match status" value="1"/>
</dbReference>
<keyword evidence="5 6" id="KW-0807">Transducer</keyword>
<dbReference type="InterPro" id="IPR004089">
    <property type="entry name" value="MCPsignal_dom"/>
</dbReference>
<keyword evidence="3 8" id="KW-1133">Transmembrane helix</keyword>
<evidence type="ECO:0000256" key="3">
    <source>
        <dbReference type="ARBA" id="ARBA00022989"/>
    </source>
</evidence>
<feature type="compositionally biased region" description="Basic and acidic residues" evidence="7">
    <location>
        <begin position="1"/>
        <end position="10"/>
    </location>
</feature>
<keyword evidence="4 8" id="KW-0472">Membrane</keyword>
<evidence type="ECO:0000256" key="7">
    <source>
        <dbReference type="SAM" id="MobiDB-lite"/>
    </source>
</evidence>
<dbReference type="Proteomes" id="UP000748752">
    <property type="component" value="Unassembled WGS sequence"/>
</dbReference>
<dbReference type="SMART" id="SM00283">
    <property type="entry name" value="MA"/>
    <property type="match status" value="1"/>
</dbReference>
<evidence type="ECO:0000313" key="10">
    <source>
        <dbReference type="EMBL" id="MBK1629494.1"/>
    </source>
</evidence>
<name>A0ABS1CC82_9GAMM</name>
<comment type="caution">
    <text evidence="10">The sequence shown here is derived from an EMBL/GenBank/DDBJ whole genome shotgun (WGS) entry which is preliminary data.</text>
</comment>
<keyword evidence="2 8" id="KW-0812">Transmembrane</keyword>
<accession>A0ABS1CC82</accession>
<feature type="transmembrane region" description="Helical" evidence="8">
    <location>
        <begin position="34"/>
        <end position="55"/>
    </location>
</feature>
<protein>
    <recommendedName>
        <fullName evidence="9">Methyl-accepting transducer domain-containing protein</fullName>
    </recommendedName>
</protein>
<dbReference type="PROSITE" id="PS50111">
    <property type="entry name" value="CHEMOTAXIS_TRANSDUC_2"/>
    <property type="match status" value="1"/>
</dbReference>
<dbReference type="CDD" id="cd11386">
    <property type="entry name" value="MCP_signal"/>
    <property type="match status" value="1"/>
</dbReference>
<sequence length="702" mass="73447">MTAAMRDRGTRSPPTGGDPLAGDAVAAASWPQHLITVLLVLGMLVAVGLAITKLLERERGGPQLERDLRALGQERRVAGQVADAAAVAARGEAPGFRRLREHRAALQALHHETLTSRVKALPGPPGAQIRALAESADAARIRLSADAERMLDARAAVLGFYERAGALRARIRELGSALRSVADSLVAAGAPAQQVLDAGLQMARLQRMHAALSALQRGGDGAAAALEQAAAAAHEMEVALDALRRAQPAADAPEADQRREAVNTAWQLYRSLRVDTERMVASVPQVRPALAAADAAAKDAQALRASLDQLIAGLHGEPGPVTVTGLDAGIESALAFAAVALVLLGLLVLQQLLRARRRVHALQAQNIANRRAIDALLDEMSGLADGDLTVEAKVTADATGAVAETVNYGVRALRGLVTTIKHTSARLDDSAQHTRGVAKQLAEGSDAQAWQIAQASEAISSMTGAIDTIARDAAESAAVANRSVDVAGRGAQAVRDTITGMSEIRGRIQETSKRIRRLGDSSQEIGEMVELIDDIADQTNILALNAAMQAAMAGEAGRGFAVVADEVQRLAERSGNATKQIDAIVRTIRRDTNEAVRSMEASMSGVDSGAGVAENAGSALREIENVSSYIAELTRRIADSAGHESREAVRVNETVKSIQAITQESTRGSRATAEAVEALAALALELRHSVAGFKLPPAGDDG</sequence>
<evidence type="ECO:0000256" key="2">
    <source>
        <dbReference type="ARBA" id="ARBA00022692"/>
    </source>
</evidence>
<evidence type="ECO:0000259" key="9">
    <source>
        <dbReference type="PROSITE" id="PS50111"/>
    </source>
</evidence>
<dbReference type="Gene3D" id="1.10.287.950">
    <property type="entry name" value="Methyl-accepting chemotaxis protein"/>
    <property type="match status" value="1"/>
</dbReference>
<evidence type="ECO:0000256" key="6">
    <source>
        <dbReference type="PROSITE-ProRule" id="PRU00284"/>
    </source>
</evidence>
<proteinExistence type="predicted"/>
<comment type="subcellular location">
    <subcellularLocation>
        <location evidence="1">Membrane</location>
        <topology evidence="1">Multi-pass membrane protein</topology>
    </subcellularLocation>
</comment>
<feature type="region of interest" description="Disordered" evidence="7">
    <location>
        <begin position="1"/>
        <end position="20"/>
    </location>
</feature>
<dbReference type="PANTHER" id="PTHR32089:SF119">
    <property type="entry name" value="METHYL-ACCEPTING CHEMOTAXIS PROTEIN CTPL"/>
    <property type="match status" value="1"/>
</dbReference>
<evidence type="ECO:0000313" key="11">
    <source>
        <dbReference type="Proteomes" id="UP000748752"/>
    </source>
</evidence>
<keyword evidence="11" id="KW-1185">Reference proteome</keyword>
<organism evidence="10 11">
    <name type="scientific">Thiohalocapsa halophila</name>
    <dbReference type="NCBI Taxonomy" id="69359"/>
    <lineage>
        <taxon>Bacteria</taxon>
        <taxon>Pseudomonadati</taxon>
        <taxon>Pseudomonadota</taxon>
        <taxon>Gammaproteobacteria</taxon>
        <taxon>Chromatiales</taxon>
        <taxon>Chromatiaceae</taxon>
        <taxon>Thiohalocapsa</taxon>
    </lineage>
</organism>
<evidence type="ECO:0000256" key="8">
    <source>
        <dbReference type="SAM" id="Phobius"/>
    </source>
</evidence>
<dbReference type="Pfam" id="PF00015">
    <property type="entry name" value="MCPsignal"/>
    <property type="match status" value="1"/>
</dbReference>
<dbReference type="EMBL" id="NRRV01000003">
    <property type="protein sequence ID" value="MBK1629494.1"/>
    <property type="molecule type" value="Genomic_DNA"/>
</dbReference>
<dbReference type="PANTHER" id="PTHR32089">
    <property type="entry name" value="METHYL-ACCEPTING CHEMOTAXIS PROTEIN MCPB"/>
    <property type="match status" value="1"/>
</dbReference>
<feature type="domain" description="Methyl-accepting transducer" evidence="9">
    <location>
        <begin position="423"/>
        <end position="659"/>
    </location>
</feature>
<evidence type="ECO:0000256" key="1">
    <source>
        <dbReference type="ARBA" id="ARBA00004141"/>
    </source>
</evidence>
<evidence type="ECO:0000256" key="4">
    <source>
        <dbReference type="ARBA" id="ARBA00023136"/>
    </source>
</evidence>
<reference evidence="10 11" key="1">
    <citation type="journal article" date="2020" name="Microorganisms">
        <title>Osmotic Adaptation and Compatible Solute Biosynthesis of Phototrophic Bacteria as Revealed from Genome Analyses.</title>
        <authorList>
            <person name="Imhoff J.F."/>
            <person name="Rahn T."/>
            <person name="Kunzel S."/>
            <person name="Keller A."/>
            <person name="Neulinger S.C."/>
        </authorList>
    </citation>
    <scope>NUCLEOTIDE SEQUENCE [LARGE SCALE GENOMIC DNA]</scope>
    <source>
        <strain evidence="10 11">DSM 6210</strain>
    </source>
</reference>
<evidence type="ECO:0000256" key="5">
    <source>
        <dbReference type="ARBA" id="ARBA00023224"/>
    </source>
</evidence>
<gene>
    <name evidence="10" type="ORF">CKO31_01825</name>
</gene>